<name>A0A8H3ZG86_9PEZI</name>
<protein>
    <submittedName>
        <fullName evidence="2">Uncharacterized protein</fullName>
    </submittedName>
</protein>
<feature type="compositionally biased region" description="Polar residues" evidence="1">
    <location>
        <begin position="41"/>
        <end position="67"/>
    </location>
</feature>
<feature type="non-terminal residue" evidence="2">
    <location>
        <position position="1"/>
    </location>
</feature>
<feature type="compositionally biased region" description="Basic residues" evidence="1">
    <location>
        <begin position="1"/>
        <end position="10"/>
    </location>
</feature>
<reference evidence="2 3" key="1">
    <citation type="submission" date="2019-12" db="EMBL/GenBank/DDBJ databases">
        <title>A genome sequence resource for the geographically widespread anthracnose pathogen Colletotrichum asianum.</title>
        <authorList>
            <person name="Meng Y."/>
        </authorList>
    </citation>
    <scope>NUCLEOTIDE SEQUENCE [LARGE SCALE GENOMIC DNA]</scope>
    <source>
        <strain evidence="2 3">ICMP 18580</strain>
    </source>
</reference>
<feature type="region of interest" description="Disordered" evidence="1">
    <location>
        <begin position="1"/>
        <end position="67"/>
    </location>
</feature>
<dbReference type="EMBL" id="WOWK01000117">
    <property type="protein sequence ID" value="KAF0318023.1"/>
    <property type="molecule type" value="Genomic_DNA"/>
</dbReference>
<evidence type="ECO:0000313" key="2">
    <source>
        <dbReference type="EMBL" id="KAF0318023.1"/>
    </source>
</evidence>
<evidence type="ECO:0000313" key="3">
    <source>
        <dbReference type="Proteomes" id="UP000434172"/>
    </source>
</evidence>
<accession>A0A8H3ZG86</accession>
<dbReference type="AlphaFoldDB" id="A0A8H3ZG86"/>
<keyword evidence="3" id="KW-1185">Reference proteome</keyword>
<sequence>RNKKAKKTHLRQGGSLSIAEGEDLESQTEATAQVEEETRQSSSRQPRTKTGQQRYSVCRNTSHNAQT</sequence>
<gene>
    <name evidence="2" type="ORF">GQ607_014720</name>
</gene>
<evidence type="ECO:0000256" key="1">
    <source>
        <dbReference type="SAM" id="MobiDB-lite"/>
    </source>
</evidence>
<organism evidence="2 3">
    <name type="scientific">Colletotrichum asianum</name>
    <dbReference type="NCBI Taxonomy" id="702518"/>
    <lineage>
        <taxon>Eukaryota</taxon>
        <taxon>Fungi</taxon>
        <taxon>Dikarya</taxon>
        <taxon>Ascomycota</taxon>
        <taxon>Pezizomycotina</taxon>
        <taxon>Sordariomycetes</taxon>
        <taxon>Hypocreomycetidae</taxon>
        <taxon>Glomerellales</taxon>
        <taxon>Glomerellaceae</taxon>
        <taxon>Colletotrichum</taxon>
        <taxon>Colletotrichum gloeosporioides species complex</taxon>
    </lineage>
</organism>
<dbReference type="Proteomes" id="UP000434172">
    <property type="component" value="Unassembled WGS sequence"/>
</dbReference>
<proteinExistence type="predicted"/>
<comment type="caution">
    <text evidence="2">The sequence shown here is derived from an EMBL/GenBank/DDBJ whole genome shotgun (WGS) entry which is preliminary data.</text>
</comment>